<keyword evidence="11 13" id="KW-0472">Membrane</keyword>
<comment type="caution">
    <text evidence="14">The sequence shown here is derived from an EMBL/GenBank/DDBJ whole genome shotgun (WGS) entry which is preliminary data.</text>
</comment>
<evidence type="ECO:0000256" key="1">
    <source>
        <dbReference type="ARBA" id="ARBA00003408"/>
    </source>
</evidence>
<accession>A0ABU0JRS8</accession>
<dbReference type="PANTHER" id="PTHR43298">
    <property type="entry name" value="MULTIDRUG RESISTANCE PROTEIN NORM-RELATED"/>
    <property type="match status" value="1"/>
</dbReference>
<evidence type="ECO:0000256" key="5">
    <source>
        <dbReference type="ARBA" id="ARBA00022448"/>
    </source>
</evidence>
<evidence type="ECO:0000256" key="12">
    <source>
        <dbReference type="ARBA" id="ARBA00031636"/>
    </source>
</evidence>
<dbReference type="Proteomes" id="UP001224418">
    <property type="component" value="Unassembled WGS sequence"/>
</dbReference>
<dbReference type="InterPro" id="IPR048279">
    <property type="entry name" value="MdtK-like"/>
</dbReference>
<keyword evidence="10" id="KW-0406">Ion transport</keyword>
<feature type="transmembrane region" description="Helical" evidence="13">
    <location>
        <begin position="357"/>
        <end position="375"/>
    </location>
</feature>
<dbReference type="EMBL" id="JAUSWN010000003">
    <property type="protein sequence ID" value="MDQ0478883.1"/>
    <property type="molecule type" value="Genomic_DNA"/>
</dbReference>
<name>A0ABU0JRS8_HATLI</name>
<dbReference type="PANTHER" id="PTHR43298:SF2">
    <property type="entry name" value="FMN_FAD EXPORTER YEEO-RELATED"/>
    <property type="match status" value="1"/>
</dbReference>
<evidence type="ECO:0000256" key="4">
    <source>
        <dbReference type="ARBA" id="ARBA00020268"/>
    </source>
</evidence>
<dbReference type="InterPro" id="IPR002528">
    <property type="entry name" value="MATE_fam"/>
</dbReference>
<feature type="transmembrane region" description="Helical" evidence="13">
    <location>
        <begin position="92"/>
        <end position="115"/>
    </location>
</feature>
<evidence type="ECO:0000256" key="8">
    <source>
        <dbReference type="ARBA" id="ARBA00022692"/>
    </source>
</evidence>
<feature type="transmembrane region" description="Helical" evidence="13">
    <location>
        <begin position="135"/>
        <end position="152"/>
    </location>
</feature>
<feature type="transmembrane region" description="Helical" evidence="13">
    <location>
        <begin position="14"/>
        <end position="35"/>
    </location>
</feature>
<comment type="similarity">
    <text evidence="3">Belongs to the multi antimicrobial extrusion (MATE) (TC 2.A.66.1) family.</text>
</comment>
<keyword evidence="5" id="KW-0813">Transport</keyword>
<evidence type="ECO:0000256" key="7">
    <source>
        <dbReference type="ARBA" id="ARBA00022475"/>
    </source>
</evidence>
<comment type="subcellular location">
    <subcellularLocation>
        <location evidence="2">Cell membrane</location>
        <topology evidence="2">Multi-pass membrane protein</topology>
    </subcellularLocation>
</comment>
<dbReference type="Pfam" id="PF01554">
    <property type="entry name" value="MatE"/>
    <property type="match status" value="2"/>
</dbReference>
<evidence type="ECO:0000256" key="11">
    <source>
        <dbReference type="ARBA" id="ARBA00023136"/>
    </source>
</evidence>
<feature type="transmembrane region" description="Helical" evidence="13">
    <location>
        <begin position="319"/>
        <end position="337"/>
    </location>
</feature>
<evidence type="ECO:0000256" key="3">
    <source>
        <dbReference type="ARBA" id="ARBA00010199"/>
    </source>
</evidence>
<feature type="transmembrane region" description="Helical" evidence="13">
    <location>
        <begin position="55"/>
        <end position="80"/>
    </location>
</feature>
<evidence type="ECO:0000256" key="2">
    <source>
        <dbReference type="ARBA" id="ARBA00004651"/>
    </source>
</evidence>
<protein>
    <recommendedName>
        <fullName evidence="4">Probable multidrug resistance protein NorM</fullName>
    </recommendedName>
    <alternativeName>
        <fullName evidence="12">Multidrug-efflux transporter</fullName>
    </alternativeName>
</protein>
<feature type="transmembrane region" description="Helical" evidence="13">
    <location>
        <begin position="235"/>
        <end position="258"/>
    </location>
</feature>
<evidence type="ECO:0000256" key="6">
    <source>
        <dbReference type="ARBA" id="ARBA00022449"/>
    </source>
</evidence>
<dbReference type="PIRSF" id="PIRSF006603">
    <property type="entry name" value="DinF"/>
    <property type="match status" value="1"/>
</dbReference>
<keyword evidence="7" id="KW-1003">Cell membrane</keyword>
<evidence type="ECO:0000256" key="13">
    <source>
        <dbReference type="SAM" id="Phobius"/>
    </source>
</evidence>
<comment type="function">
    <text evidence="1">Multidrug efflux pump.</text>
</comment>
<keyword evidence="9 13" id="KW-1133">Transmembrane helix</keyword>
<keyword evidence="15" id="KW-1185">Reference proteome</keyword>
<dbReference type="RefSeq" id="WP_307355068.1">
    <property type="nucleotide sequence ID" value="NZ_BAAACJ010000025.1"/>
</dbReference>
<reference evidence="14 15" key="1">
    <citation type="submission" date="2023-07" db="EMBL/GenBank/DDBJ databases">
        <title>Genomic Encyclopedia of Type Strains, Phase IV (KMG-IV): sequencing the most valuable type-strain genomes for metagenomic binning, comparative biology and taxonomic classification.</title>
        <authorList>
            <person name="Goeker M."/>
        </authorList>
    </citation>
    <scope>NUCLEOTIDE SEQUENCE [LARGE SCALE GENOMIC DNA]</scope>
    <source>
        <strain evidence="14 15">DSM 1400</strain>
    </source>
</reference>
<evidence type="ECO:0000313" key="15">
    <source>
        <dbReference type="Proteomes" id="UP001224418"/>
    </source>
</evidence>
<feature type="transmembrane region" description="Helical" evidence="13">
    <location>
        <begin position="278"/>
        <end position="299"/>
    </location>
</feature>
<sequence>MKENIYDQKSIKQLIFIFSVPAILSLIVEVLTSVVDTAFAGHLGIKSANALTAMGLISTILTIFTAIQTLFAISTAIMIAKYLNNRKILNKYFLCGFSMTMLISILTSLVSYIFLNPILSILGAKGQVLHLANQYLKIQLVSNIFSAIGYTLTSCIRAFGYPKIEAIIITLAVVVNIIFNSVFTFGFSMGIVGLSIGTLISEVFGSVFSMIWLYRKKLLFGGYAFRKREFINMAFDLFKIGAAQTVIQMLSSFTGFLINNRLLSLGGSTYIAAWNVSQKLYIFILMPIVGITQGVQTIISYFNGHKEDEKKSKTIKSTIIYCMIYGIIATVGTFLMGDKMLYIFGVTSEIHRVAIKIIRVIFITFPFVGILYTIMTLLQVTNREVQAILLGLIRQVFSVIPFIIIFPIVFSKIDIGITPIFSIFLVIPLADILSTIVAVILFKKTSKDLRLKE</sequence>
<feature type="transmembrane region" description="Helical" evidence="13">
    <location>
        <begin position="387"/>
        <end position="410"/>
    </location>
</feature>
<organism evidence="14 15">
    <name type="scientific">Hathewaya limosa</name>
    <name type="common">Clostridium limosum</name>
    <dbReference type="NCBI Taxonomy" id="1536"/>
    <lineage>
        <taxon>Bacteria</taxon>
        <taxon>Bacillati</taxon>
        <taxon>Bacillota</taxon>
        <taxon>Clostridia</taxon>
        <taxon>Eubacteriales</taxon>
        <taxon>Clostridiaceae</taxon>
        <taxon>Hathewaya</taxon>
    </lineage>
</organism>
<feature type="transmembrane region" description="Helical" evidence="13">
    <location>
        <begin position="191"/>
        <end position="214"/>
    </location>
</feature>
<evidence type="ECO:0000256" key="9">
    <source>
        <dbReference type="ARBA" id="ARBA00022989"/>
    </source>
</evidence>
<dbReference type="InterPro" id="IPR050222">
    <property type="entry name" value="MATE_MdtK"/>
</dbReference>
<proteinExistence type="inferred from homology"/>
<feature type="transmembrane region" description="Helical" evidence="13">
    <location>
        <begin position="416"/>
        <end position="442"/>
    </location>
</feature>
<gene>
    <name evidence="14" type="ORF">QOZ93_000611</name>
</gene>
<keyword evidence="6" id="KW-0050">Antiport</keyword>
<evidence type="ECO:0000313" key="14">
    <source>
        <dbReference type="EMBL" id="MDQ0478883.1"/>
    </source>
</evidence>
<evidence type="ECO:0000256" key="10">
    <source>
        <dbReference type="ARBA" id="ARBA00023065"/>
    </source>
</evidence>
<feature type="transmembrane region" description="Helical" evidence="13">
    <location>
        <begin position="164"/>
        <end position="185"/>
    </location>
</feature>
<keyword evidence="8 13" id="KW-0812">Transmembrane</keyword>